<evidence type="ECO:0000256" key="4">
    <source>
        <dbReference type="ARBA" id="ARBA00022723"/>
    </source>
</evidence>
<evidence type="ECO:0000256" key="11">
    <source>
        <dbReference type="ARBA" id="ARBA00023235"/>
    </source>
</evidence>
<keyword evidence="8" id="KW-0067">ATP-binding</keyword>
<keyword evidence="10" id="KW-0411">Iron-sulfur</keyword>
<dbReference type="InterPro" id="IPR042493">
    <property type="entry name" value="XPD_DNA_FeS"/>
</dbReference>
<dbReference type="GO" id="GO:0046872">
    <property type="term" value="F:metal ion binding"/>
    <property type="evidence" value="ECO:0007669"/>
    <property type="project" value="UniProtKB-KW"/>
</dbReference>
<comment type="similarity">
    <text evidence="3">Belongs to the DEAD box helicase family. DEAH subfamily. DDX11/CHL1 sub-subfamily.</text>
</comment>
<dbReference type="GO" id="GO:0003677">
    <property type="term" value="F:DNA binding"/>
    <property type="evidence" value="ECO:0007669"/>
    <property type="project" value="InterPro"/>
</dbReference>
<dbReference type="NCBIfam" id="TIGR00604">
    <property type="entry name" value="rad3"/>
    <property type="match status" value="1"/>
</dbReference>
<dbReference type="InterPro" id="IPR013020">
    <property type="entry name" value="Rad3/Chl1-like"/>
</dbReference>
<organism evidence="15">
    <name type="scientific">Timspurckia oligopyrenoides</name>
    <dbReference type="NCBI Taxonomy" id="708627"/>
    <lineage>
        <taxon>Eukaryota</taxon>
        <taxon>Rhodophyta</taxon>
        <taxon>Bangiophyceae</taxon>
        <taxon>Porphyridiales</taxon>
        <taxon>Porphyridiaceae</taxon>
        <taxon>Timspurckia</taxon>
    </lineage>
</organism>
<dbReference type="CDD" id="cd18788">
    <property type="entry name" value="SF2_C_XPD"/>
    <property type="match status" value="1"/>
</dbReference>
<dbReference type="Gene3D" id="1.10.275.40">
    <property type="match status" value="1"/>
</dbReference>
<accession>A0A7S0ZIM9</accession>
<dbReference type="GO" id="GO:0005524">
    <property type="term" value="F:ATP binding"/>
    <property type="evidence" value="ECO:0007669"/>
    <property type="project" value="UniProtKB-KW"/>
</dbReference>
<dbReference type="SMART" id="SM00488">
    <property type="entry name" value="DEXDc2"/>
    <property type="match status" value="1"/>
</dbReference>
<dbReference type="InterPro" id="IPR014013">
    <property type="entry name" value="Helic_SF1/SF2_ATP-bd_DinG/Rad3"/>
</dbReference>
<dbReference type="EMBL" id="HBFP01010363">
    <property type="protein sequence ID" value="CAD8823046.1"/>
    <property type="molecule type" value="Transcribed_RNA"/>
</dbReference>
<dbReference type="InterPro" id="IPR027417">
    <property type="entry name" value="P-loop_NTPase"/>
</dbReference>
<dbReference type="GO" id="GO:0005634">
    <property type="term" value="C:nucleus"/>
    <property type="evidence" value="ECO:0007669"/>
    <property type="project" value="UniProtKB-SubCell"/>
</dbReference>
<keyword evidence="4" id="KW-0479">Metal-binding</keyword>
<reference evidence="15" key="1">
    <citation type="submission" date="2021-01" db="EMBL/GenBank/DDBJ databases">
        <authorList>
            <person name="Corre E."/>
            <person name="Pelletier E."/>
            <person name="Niang G."/>
            <person name="Scheremetjew M."/>
            <person name="Finn R."/>
            <person name="Kale V."/>
            <person name="Holt S."/>
            <person name="Cochrane G."/>
            <person name="Meng A."/>
            <person name="Brown T."/>
            <person name="Cohen L."/>
        </authorList>
    </citation>
    <scope>NUCLEOTIDE SEQUENCE</scope>
    <source>
        <strain evidence="15">CCMP3278</strain>
    </source>
</reference>
<keyword evidence="9" id="KW-0408">Iron</keyword>
<evidence type="ECO:0000256" key="13">
    <source>
        <dbReference type="SAM" id="MobiDB-lite"/>
    </source>
</evidence>
<dbReference type="AlphaFoldDB" id="A0A7S0ZIM9"/>
<dbReference type="GO" id="GO:0051536">
    <property type="term" value="F:iron-sulfur cluster binding"/>
    <property type="evidence" value="ECO:0007669"/>
    <property type="project" value="UniProtKB-KW"/>
</dbReference>
<dbReference type="GO" id="GO:0003678">
    <property type="term" value="F:DNA helicase activity"/>
    <property type="evidence" value="ECO:0007669"/>
    <property type="project" value="InterPro"/>
</dbReference>
<dbReference type="SUPFAM" id="SSF52540">
    <property type="entry name" value="P-loop containing nucleoside triphosphate hydrolases"/>
    <property type="match status" value="1"/>
</dbReference>
<dbReference type="InterPro" id="IPR006554">
    <property type="entry name" value="Helicase-like_DEXD_c2"/>
</dbReference>
<evidence type="ECO:0000256" key="9">
    <source>
        <dbReference type="ARBA" id="ARBA00023004"/>
    </source>
</evidence>
<feature type="domain" description="Helicase ATP-binding" evidence="14">
    <location>
        <begin position="14"/>
        <end position="406"/>
    </location>
</feature>
<keyword evidence="11" id="KW-0413">Isomerase</keyword>
<comment type="subcellular location">
    <subcellularLocation>
        <location evidence="2">Nucleus</location>
    </subcellularLocation>
</comment>
<evidence type="ECO:0000313" key="15">
    <source>
        <dbReference type="EMBL" id="CAD8823046.1"/>
    </source>
</evidence>
<evidence type="ECO:0000256" key="12">
    <source>
        <dbReference type="ARBA" id="ARBA00023242"/>
    </source>
</evidence>
<evidence type="ECO:0000256" key="2">
    <source>
        <dbReference type="ARBA" id="ARBA00004123"/>
    </source>
</evidence>
<evidence type="ECO:0000256" key="6">
    <source>
        <dbReference type="ARBA" id="ARBA00022801"/>
    </source>
</evidence>
<evidence type="ECO:0000256" key="10">
    <source>
        <dbReference type="ARBA" id="ARBA00023014"/>
    </source>
</evidence>
<name>A0A7S0ZIM9_9RHOD</name>
<keyword evidence="5" id="KW-0547">Nucleotide-binding</keyword>
<dbReference type="PROSITE" id="PS51193">
    <property type="entry name" value="HELICASE_ATP_BIND_2"/>
    <property type="match status" value="1"/>
</dbReference>
<dbReference type="PANTHER" id="PTHR11472">
    <property type="entry name" value="DNA REPAIR DEAD HELICASE RAD3/XP-D SUBFAMILY MEMBER"/>
    <property type="match status" value="1"/>
</dbReference>
<dbReference type="GO" id="GO:0034085">
    <property type="term" value="P:establishment of sister chromatid cohesion"/>
    <property type="evidence" value="ECO:0007669"/>
    <property type="project" value="TreeGrafter"/>
</dbReference>
<evidence type="ECO:0000256" key="3">
    <source>
        <dbReference type="ARBA" id="ARBA00008435"/>
    </source>
</evidence>
<dbReference type="Gene3D" id="3.40.50.300">
    <property type="entry name" value="P-loop containing nucleotide triphosphate hydrolases"/>
    <property type="match status" value="3"/>
</dbReference>
<dbReference type="SMART" id="SM00491">
    <property type="entry name" value="HELICc2"/>
    <property type="match status" value="1"/>
</dbReference>
<keyword evidence="7" id="KW-0347">Helicase</keyword>
<evidence type="ECO:0000259" key="14">
    <source>
        <dbReference type="PROSITE" id="PS51193"/>
    </source>
</evidence>
<dbReference type="Pfam" id="PF13307">
    <property type="entry name" value="Helicase_C_2"/>
    <property type="match status" value="1"/>
</dbReference>
<dbReference type="GO" id="GO:0006139">
    <property type="term" value="P:nucleobase-containing compound metabolic process"/>
    <property type="evidence" value="ECO:0007669"/>
    <property type="project" value="InterPro"/>
</dbReference>
<gene>
    <name evidence="15" type="ORF">TOLI1172_LOCUS7442</name>
</gene>
<proteinExistence type="inferred from homology"/>
<dbReference type="PANTHER" id="PTHR11472:SF41">
    <property type="entry name" value="ATP-DEPENDENT DNA HELICASE DDX11-RELATED"/>
    <property type="match status" value="1"/>
</dbReference>
<evidence type="ECO:0000256" key="1">
    <source>
        <dbReference type="ARBA" id="ARBA00001966"/>
    </source>
</evidence>
<evidence type="ECO:0000256" key="8">
    <source>
        <dbReference type="ARBA" id="ARBA00022840"/>
    </source>
</evidence>
<dbReference type="Pfam" id="PF06733">
    <property type="entry name" value="DEAD_2"/>
    <property type="match status" value="1"/>
</dbReference>
<dbReference type="InterPro" id="IPR045028">
    <property type="entry name" value="DinG/Rad3-like"/>
</dbReference>
<comment type="cofactor">
    <cofactor evidence="1">
        <name>[4Fe-4S] cluster</name>
        <dbReference type="ChEBI" id="CHEBI:49883"/>
    </cofactor>
</comment>
<dbReference type="InterPro" id="IPR006555">
    <property type="entry name" value="ATP-dep_Helicase_C"/>
</dbReference>
<keyword evidence="12" id="KW-0539">Nucleus</keyword>
<feature type="compositionally biased region" description="Basic and acidic residues" evidence="13">
    <location>
        <begin position="244"/>
        <end position="253"/>
    </location>
</feature>
<evidence type="ECO:0000256" key="5">
    <source>
        <dbReference type="ARBA" id="ARBA00022741"/>
    </source>
</evidence>
<feature type="region of interest" description="Disordered" evidence="13">
    <location>
        <begin position="244"/>
        <end position="273"/>
    </location>
</feature>
<dbReference type="GO" id="GO:0016818">
    <property type="term" value="F:hydrolase activity, acting on acid anhydrides, in phosphorus-containing anhydrides"/>
    <property type="evidence" value="ECO:0007669"/>
    <property type="project" value="InterPro"/>
</dbReference>
<keyword evidence="6" id="KW-0378">Hydrolase</keyword>
<dbReference type="Gene3D" id="1.10.30.20">
    <property type="entry name" value="Bacterial XPD DNA helicase, FeS cluster domain"/>
    <property type="match status" value="1"/>
</dbReference>
<protein>
    <recommendedName>
        <fullName evidence="14">Helicase ATP-binding domain-containing protein</fullName>
    </recommendedName>
</protein>
<dbReference type="InterPro" id="IPR010614">
    <property type="entry name" value="RAD3-like_helicase_DEAD"/>
</dbReference>
<sequence>MNERIGDVGSKSDGDGDFRFPFIPYESQILFMKSLYKLMNEGGVGFFESPTGTGKSLSVICCALKYLRDARSDSNRQDLEKNKNTEEEPDWITNFASNKLAENLQDERMRLKQKIQAKQRSKSQSGQKYTRIGEDDLVIVSSSDSESDSEDSFNIGRRTVRWKKQKSESDVLDRPTVIYCSRTHSQIVQFIHEMIRVEDSKNYSVVSVGGRRQMCVNEKVSALRSAAAVNERCSELLESQRSHIKSEDQKVNLHPDVPASKRRKKAPKSSQKGCPYYSKKRITVLSDTIRSEVHDIEELVSIGKKTKACPYFASRKAMESGYDFIVAPYAAVLHAPTRDSIGLVLNSKSVLVFDEAHNVVDAVNDAYSAELRSIDLNYAIKAATLYLERYEMRLSAQNLFLVRQFLDVLAKISKYIGSMSLFPDSKQVLKVSELIFDCQLENYNLFELIRFIHESNICRKLLGFLDVYTDNCTEVVDASQEQPSRGCFHACEGFIQSLTAPVEDGRVVVTHESIKFLMLNPAAHFKSILDSVRAVVFVGGTLSPKQYIAERLIRDHSSECKEQKSRDSIVEFACGHIIPKSNLLTLVLSKGPTGKRLDLSFSQRQDPELIDEIGRCILNVCRVSPAGVVVFFPSYTFEETVHKQWESSRILASLANVKRIFREKRGASSDEMLKEYKNSIFSSDATTQKQHGAVLFAVIGGKLSEGINFSDDLGRCVMVVGMPFPNPRDPELIQVIDHIKTTIGSGYSAQYMEDLCMKAVNQTIGRAIRHAKDYASIILLDHRYERASIQNKLPSWIRDDLISTHQFGQCIRNLSTFFKSHTQSKL</sequence>
<evidence type="ECO:0000256" key="7">
    <source>
        <dbReference type="ARBA" id="ARBA00022806"/>
    </source>
</evidence>